<dbReference type="PANTHER" id="PTHR18895">
    <property type="entry name" value="HEMK METHYLTRANSFERASE"/>
    <property type="match status" value="1"/>
</dbReference>
<dbReference type="Gene3D" id="3.40.50.150">
    <property type="entry name" value="Vaccinia Virus protein VP39"/>
    <property type="match status" value="1"/>
</dbReference>
<dbReference type="EMBL" id="CP042914">
    <property type="protein sequence ID" value="QEG39791.1"/>
    <property type="molecule type" value="Genomic_DNA"/>
</dbReference>
<dbReference type="KEGG" id="rul:UC8_17890"/>
<dbReference type="CDD" id="cd02440">
    <property type="entry name" value="AdoMet_MTases"/>
    <property type="match status" value="1"/>
</dbReference>
<keyword evidence="1" id="KW-0687">Ribonucleoprotein</keyword>
<dbReference type="OrthoDB" id="267914at2"/>
<keyword evidence="1" id="KW-0808">Transferase</keyword>
<keyword evidence="2" id="KW-1185">Reference proteome</keyword>
<keyword evidence="1" id="KW-0489">Methyltransferase</keyword>
<dbReference type="SUPFAM" id="SSF53335">
    <property type="entry name" value="S-adenosyl-L-methionine-dependent methyltransferases"/>
    <property type="match status" value="1"/>
</dbReference>
<dbReference type="GO" id="GO:0005840">
    <property type="term" value="C:ribosome"/>
    <property type="evidence" value="ECO:0007669"/>
    <property type="project" value="UniProtKB-KW"/>
</dbReference>
<dbReference type="Pfam" id="PF06325">
    <property type="entry name" value="PrmA"/>
    <property type="match status" value="1"/>
</dbReference>
<protein>
    <submittedName>
        <fullName evidence="1">Ribosomal protein L11 methyltransferase</fullName>
    </submittedName>
</protein>
<name>A0A5B9R0K6_9BACT</name>
<reference evidence="1 2" key="1">
    <citation type="submission" date="2019-08" db="EMBL/GenBank/DDBJ databases">
        <title>Deep-cultivation of Planctomycetes and their phenomic and genomic characterization uncovers novel biology.</title>
        <authorList>
            <person name="Wiegand S."/>
            <person name="Jogler M."/>
            <person name="Boedeker C."/>
            <person name="Pinto D."/>
            <person name="Vollmers J."/>
            <person name="Rivas-Marin E."/>
            <person name="Kohn T."/>
            <person name="Peeters S.H."/>
            <person name="Heuer A."/>
            <person name="Rast P."/>
            <person name="Oberbeckmann S."/>
            <person name="Bunk B."/>
            <person name="Jeske O."/>
            <person name="Meyerdierks A."/>
            <person name="Storesund J.E."/>
            <person name="Kallscheuer N."/>
            <person name="Luecker S."/>
            <person name="Lage O.M."/>
            <person name="Pohl T."/>
            <person name="Merkel B.J."/>
            <person name="Hornburger P."/>
            <person name="Mueller R.-W."/>
            <person name="Bruemmer F."/>
            <person name="Labrenz M."/>
            <person name="Spormann A.M."/>
            <person name="Op den Camp H."/>
            <person name="Overmann J."/>
            <person name="Amann R."/>
            <person name="Jetten M.S.M."/>
            <person name="Mascher T."/>
            <person name="Medema M.H."/>
            <person name="Devos D.P."/>
            <person name="Kaster A.-K."/>
            <person name="Ovreas L."/>
            <person name="Rohde M."/>
            <person name="Galperin M.Y."/>
            <person name="Jogler C."/>
        </authorList>
    </citation>
    <scope>NUCLEOTIDE SEQUENCE [LARGE SCALE GENOMIC DNA]</scope>
    <source>
        <strain evidence="1 2">UC8</strain>
    </source>
</reference>
<evidence type="ECO:0000313" key="1">
    <source>
        <dbReference type="EMBL" id="QEG39791.1"/>
    </source>
</evidence>
<sequence length="257" mass="28538">MPRLTNGFMLAGLLLWAGCGRNQREDLSYDYNVLQTWTLNDNEGMGGIEIVQFESVAYLPEETTELRRLIVSENVADGRATLEISTGTGMLAMLCELHGATSVLATDRNPAAVACARYNAAKERLDEQLEVRQADAAPANAYAAIKDDEKFDLIIAHPPSADQPVEAPADYAFNDPQYQLLQSLLDGLPQHLNPAGRCLLSYRHREALEKIKQIATERGWSFNVLDERKLEDLPDEFLRGVVVEIKLPITKVDPSGR</sequence>
<dbReference type="InterPro" id="IPR050320">
    <property type="entry name" value="N5-glutamine_MTase"/>
</dbReference>
<evidence type="ECO:0000313" key="2">
    <source>
        <dbReference type="Proteomes" id="UP000325286"/>
    </source>
</evidence>
<dbReference type="PANTHER" id="PTHR18895:SF74">
    <property type="entry name" value="MTRF1L RELEASE FACTOR GLUTAMINE METHYLTRANSFERASE"/>
    <property type="match status" value="1"/>
</dbReference>
<dbReference type="GO" id="GO:0032259">
    <property type="term" value="P:methylation"/>
    <property type="evidence" value="ECO:0007669"/>
    <property type="project" value="UniProtKB-KW"/>
</dbReference>
<keyword evidence="1" id="KW-0689">Ribosomal protein</keyword>
<proteinExistence type="predicted"/>
<dbReference type="Proteomes" id="UP000325286">
    <property type="component" value="Chromosome"/>
</dbReference>
<accession>A0A5B9R0K6</accession>
<organism evidence="1 2">
    <name type="scientific">Roseimaritima ulvae</name>
    <dbReference type="NCBI Taxonomy" id="980254"/>
    <lineage>
        <taxon>Bacteria</taxon>
        <taxon>Pseudomonadati</taxon>
        <taxon>Planctomycetota</taxon>
        <taxon>Planctomycetia</taxon>
        <taxon>Pirellulales</taxon>
        <taxon>Pirellulaceae</taxon>
        <taxon>Roseimaritima</taxon>
    </lineage>
</organism>
<dbReference type="AlphaFoldDB" id="A0A5B9R0K6"/>
<dbReference type="PROSITE" id="PS51257">
    <property type="entry name" value="PROKAR_LIPOPROTEIN"/>
    <property type="match status" value="1"/>
</dbReference>
<gene>
    <name evidence="1" type="ORF">UC8_17890</name>
</gene>
<dbReference type="GO" id="GO:0036009">
    <property type="term" value="F:protein-glutamine N-methyltransferase activity"/>
    <property type="evidence" value="ECO:0007669"/>
    <property type="project" value="TreeGrafter"/>
</dbReference>
<dbReference type="RefSeq" id="WP_068134261.1">
    <property type="nucleotide sequence ID" value="NZ_CP042914.1"/>
</dbReference>
<dbReference type="InterPro" id="IPR029063">
    <property type="entry name" value="SAM-dependent_MTases_sf"/>
</dbReference>